<evidence type="ECO:0000256" key="2">
    <source>
        <dbReference type="ARBA" id="ARBA00022679"/>
    </source>
</evidence>
<dbReference type="InterPro" id="IPR001077">
    <property type="entry name" value="COMT_C"/>
</dbReference>
<dbReference type="HOGENOM" id="CLU_005533_1_4_1"/>
<dbReference type="InterPro" id="IPR036390">
    <property type="entry name" value="WH_DNA-bd_sf"/>
</dbReference>
<dbReference type="Gene3D" id="3.40.50.150">
    <property type="entry name" value="Vaccinia Virus protein VP39"/>
    <property type="match status" value="1"/>
</dbReference>
<evidence type="ECO:0000259" key="5">
    <source>
        <dbReference type="Pfam" id="PF00891"/>
    </source>
</evidence>
<dbReference type="SUPFAM" id="SSF53335">
    <property type="entry name" value="S-adenosyl-L-methionine-dependent methyltransferases"/>
    <property type="match status" value="1"/>
</dbReference>
<keyword evidence="3" id="KW-0949">S-adenosyl-L-methionine</keyword>
<evidence type="ECO:0000313" key="7">
    <source>
        <dbReference type="Proteomes" id="UP000019374"/>
    </source>
</evidence>
<proteinExistence type="predicted"/>
<dbReference type="GO" id="GO:0008171">
    <property type="term" value="F:O-methyltransferase activity"/>
    <property type="evidence" value="ECO:0007669"/>
    <property type="project" value="InterPro"/>
</dbReference>
<dbReference type="PROSITE" id="PS51683">
    <property type="entry name" value="SAM_OMT_II"/>
    <property type="match status" value="1"/>
</dbReference>
<dbReference type="PANTHER" id="PTHR43712:SF16">
    <property type="entry name" value="O-METHYLTRANSFERASE ELCB"/>
    <property type="match status" value="1"/>
</dbReference>
<sequence length="595" mass="66070">MASWWSGELEFAGSAIPSRLGTPWRRCGCLSIEALYCVTATARGAAQALGGPPCHTPCCIFVPRRDFLSPDRLLADLAQALSDSAAASSAHNSPIFSSTAAMGRFKVLSWLTSQPPDADQKKQNRRSFSGFSQLRSKHESLPARKSVVVEESQPLRQSRMMELASIITTETGKLETYVIDNALPEPSFGLHVPDCLPRLPVDMQRCRQEIIQATKELETLVRGPKETVRWTMWNYLDTLSLQVINSYGIAGLVPLDSPITLTELQAKTSLDPINLARVLRHAMTNHIFHEPEPGLIEHTAASRELAQDAALQDWVGFNAEDVFPSAARVLESLKAYPEATSLTTTGFNFAFDTVEKEPMFVTFGKDAARAKRMGGAMASLTEGEGYEVDHFTDNYDMSEIDENRGIFVDIGGSHGFVCVDLAKKWKKMTFVVQDLPKTVDSAPNPICDDESVAARIQLQVHDFFTEQPVKGADVYFFRWIIHNYSTPYAVKLLKNLVPALKPGSRVVINDHCLRGPGTEKPWDEKLIRGMDMVMLTLLNAQEREEHDFRALFRAADERFSFKGVTRTEGCRMSVIEAVWEPGEIEANGGPTNGRL</sequence>
<dbReference type="Pfam" id="PF00891">
    <property type="entry name" value="Methyltransf_2"/>
    <property type="match status" value="1"/>
</dbReference>
<evidence type="ECO:0000256" key="4">
    <source>
        <dbReference type="SAM" id="MobiDB-lite"/>
    </source>
</evidence>
<dbReference type="SUPFAM" id="SSF46785">
    <property type="entry name" value="Winged helix' DNA-binding domain"/>
    <property type="match status" value="1"/>
</dbReference>
<dbReference type="OrthoDB" id="2410195at2759"/>
<protein>
    <submittedName>
        <fullName evidence="6">O-methyltransferase, family 2</fullName>
    </submittedName>
</protein>
<dbReference type="Gene3D" id="1.10.10.10">
    <property type="entry name" value="Winged helix-like DNA-binding domain superfamily/Winged helix DNA-binding domain"/>
    <property type="match status" value="1"/>
</dbReference>
<reference evidence="6 7" key="1">
    <citation type="journal article" date="2013" name="Chin. Sci. Bull.">
        <title>Genome survey uncovers the secrets of sex and lifestyle in caterpillar fungus.</title>
        <authorList>
            <person name="Hu X."/>
            <person name="Zhang Y."/>
            <person name="Xiao G."/>
            <person name="Zheng P."/>
            <person name="Xia Y."/>
            <person name="Zhang X."/>
            <person name="St Leger R.J."/>
            <person name="Liu X."/>
            <person name="Wang C."/>
        </authorList>
    </citation>
    <scope>NUCLEOTIDE SEQUENCE [LARGE SCALE GENOMIC DNA]</scope>
    <source>
        <strain evidence="7">Co18 / CGMCC 3.14243</strain>
        <tissue evidence="6">Fruit-body</tissue>
    </source>
</reference>
<dbReference type="InterPro" id="IPR029063">
    <property type="entry name" value="SAM-dependent_MTases_sf"/>
</dbReference>
<dbReference type="eggNOG" id="KOG3178">
    <property type="taxonomic scope" value="Eukaryota"/>
</dbReference>
<dbReference type="PANTHER" id="PTHR43712">
    <property type="entry name" value="PUTATIVE (AFU_ORTHOLOGUE AFUA_4G14580)-RELATED"/>
    <property type="match status" value="1"/>
</dbReference>
<dbReference type="InterPro" id="IPR036388">
    <property type="entry name" value="WH-like_DNA-bd_sf"/>
</dbReference>
<evidence type="ECO:0000313" key="6">
    <source>
        <dbReference type="EMBL" id="EQL02733.1"/>
    </source>
</evidence>
<dbReference type="InterPro" id="IPR016461">
    <property type="entry name" value="COMT-like"/>
</dbReference>
<name>T5ALN0_OPHSC</name>
<dbReference type="GO" id="GO:0032259">
    <property type="term" value="P:methylation"/>
    <property type="evidence" value="ECO:0007669"/>
    <property type="project" value="UniProtKB-KW"/>
</dbReference>
<gene>
    <name evidence="6" type="ORF">OCS_01563</name>
</gene>
<feature type="domain" description="O-methyltransferase C-terminal" evidence="5">
    <location>
        <begin position="378"/>
        <end position="555"/>
    </location>
</feature>
<dbReference type="AlphaFoldDB" id="T5ALN0"/>
<dbReference type="EMBL" id="KE652275">
    <property type="protein sequence ID" value="EQL02733.1"/>
    <property type="molecule type" value="Genomic_DNA"/>
</dbReference>
<dbReference type="Proteomes" id="UP000019374">
    <property type="component" value="Unassembled WGS sequence"/>
</dbReference>
<keyword evidence="2 6" id="KW-0808">Transferase</keyword>
<organism evidence="6 7">
    <name type="scientific">Ophiocordyceps sinensis (strain Co18 / CGMCC 3.14243)</name>
    <name type="common">Yarsagumba caterpillar fungus</name>
    <name type="synonym">Hirsutella sinensis</name>
    <dbReference type="NCBI Taxonomy" id="911162"/>
    <lineage>
        <taxon>Eukaryota</taxon>
        <taxon>Fungi</taxon>
        <taxon>Dikarya</taxon>
        <taxon>Ascomycota</taxon>
        <taxon>Pezizomycotina</taxon>
        <taxon>Sordariomycetes</taxon>
        <taxon>Hypocreomycetidae</taxon>
        <taxon>Hypocreales</taxon>
        <taxon>Ophiocordycipitaceae</taxon>
        <taxon>Ophiocordyceps</taxon>
    </lineage>
</organism>
<feature type="region of interest" description="Disordered" evidence="4">
    <location>
        <begin position="114"/>
        <end position="147"/>
    </location>
</feature>
<keyword evidence="1 6" id="KW-0489">Methyltransferase</keyword>
<evidence type="ECO:0000256" key="3">
    <source>
        <dbReference type="ARBA" id="ARBA00022691"/>
    </source>
</evidence>
<evidence type="ECO:0000256" key="1">
    <source>
        <dbReference type="ARBA" id="ARBA00022603"/>
    </source>
</evidence>
<accession>T5ALN0</accession>